<evidence type="ECO:0000259" key="3">
    <source>
        <dbReference type="Pfam" id="PF19289"/>
    </source>
</evidence>
<organism evidence="5 6">
    <name type="scientific">Aneurinibacillus danicus</name>
    <dbReference type="NCBI Taxonomy" id="267746"/>
    <lineage>
        <taxon>Bacteria</taxon>
        <taxon>Bacillati</taxon>
        <taxon>Bacillota</taxon>
        <taxon>Bacilli</taxon>
        <taxon>Bacillales</taxon>
        <taxon>Paenibacillaceae</taxon>
        <taxon>Aneurinibacillus group</taxon>
        <taxon>Aneurinibacillus</taxon>
    </lineage>
</organism>
<dbReference type="PANTHER" id="PTHR43421">
    <property type="entry name" value="METALLOPROTEASE PMBA"/>
    <property type="match status" value="1"/>
</dbReference>
<dbReference type="InterPro" id="IPR035068">
    <property type="entry name" value="TldD/PmbA_N"/>
</dbReference>
<dbReference type="InterPro" id="IPR045569">
    <property type="entry name" value="Metalloprtase-TldD/E_C"/>
</dbReference>
<evidence type="ECO:0000256" key="1">
    <source>
        <dbReference type="ARBA" id="ARBA00005836"/>
    </source>
</evidence>
<keyword evidence="6" id="KW-1185">Reference proteome</keyword>
<dbReference type="EMBL" id="BJXX01000029">
    <property type="protein sequence ID" value="GEN33209.1"/>
    <property type="molecule type" value="Genomic_DNA"/>
</dbReference>
<dbReference type="GO" id="GO:0006508">
    <property type="term" value="P:proteolysis"/>
    <property type="evidence" value="ECO:0007669"/>
    <property type="project" value="InterPro"/>
</dbReference>
<dbReference type="Pfam" id="PF19290">
    <property type="entry name" value="PmbA_TldD_2nd"/>
    <property type="match status" value="1"/>
</dbReference>
<comment type="caution">
    <text evidence="5">The sequence shown here is derived from an EMBL/GenBank/DDBJ whole genome shotgun (WGS) entry which is preliminary data.</text>
</comment>
<feature type="domain" description="Metalloprotease TldD/E central" evidence="4">
    <location>
        <begin position="104"/>
        <end position="205"/>
    </location>
</feature>
<protein>
    <recommendedName>
        <fullName evidence="7">Peptidase</fullName>
    </recommendedName>
</protein>
<dbReference type="Pfam" id="PF01523">
    <property type="entry name" value="PmbA_TldD_1st"/>
    <property type="match status" value="1"/>
</dbReference>
<dbReference type="PANTHER" id="PTHR43421:SF1">
    <property type="entry name" value="METALLOPROTEASE PMBA"/>
    <property type="match status" value="1"/>
</dbReference>
<comment type="similarity">
    <text evidence="1">Belongs to the peptidase U62 family.</text>
</comment>
<dbReference type="InterPro" id="IPR036059">
    <property type="entry name" value="TldD/PmbA_sf"/>
</dbReference>
<dbReference type="RefSeq" id="WP_146808504.1">
    <property type="nucleotide sequence ID" value="NZ_BJXX01000029.1"/>
</dbReference>
<dbReference type="InterPro" id="IPR047657">
    <property type="entry name" value="PmbA"/>
</dbReference>
<dbReference type="GO" id="GO:0008237">
    <property type="term" value="F:metallopeptidase activity"/>
    <property type="evidence" value="ECO:0007669"/>
    <property type="project" value="InterPro"/>
</dbReference>
<gene>
    <name evidence="5" type="ORF">ADA01nite_06690</name>
</gene>
<dbReference type="OrthoDB" id="9803618at2"/>
<evidence type="ECO:0000259" key="4">
    <source>
        <dbReference type="Pfam" id="PF19290"/>
    </source>
</evidence>
<feature type="domain" description="Metalloprotease TldD/E N-terminal" evidence="2">
    <location>
        <begin position="18"/>
        <end position="79"/>
    </location>
</feature>
<accession>A0A511V2X1</accession>
<dbReference type="AlphaFoldDB" id="A0A511V2X1"/>
<evidence type="ECO:0000259" key="2">
    <source>
        <dbReference type="Pfam" id="PF01523"/>
    </source>
</evidence>
<feature type="domain" description="Metalloprotease TldD/E C-terminal" evidence="3">
    <location>
        <begin position="213"/>
        <end position="432"/>
    </location>
</feature>
<dbReference type="Proteomes" id="UP000321157">
    <property type="component" value="Unassembled WGS sequence"/>
</dbReference>
<dbReference type="InterPro" id="IPR002510">
    <property type="entry name" value="Metalloprtase-TldD/E_N"/>
</dbReference>
<dbReference type="Gene3D" id="3.30.2290.10">
    <property type="entry name" value="PmbA/TldD superfamily"/>
    <property type="match status" value="1"/>
</dbReference>
<dbReference type="InterPro" id="IPR045570">
    <property type="entry name" value="Metalloprtase-TldD/E_cen_dom"/>
</dbReference>
<proteinExistence type="inferred from homology"/>
<reference evidence="5 6" key="1">
    <citation type="submission" date="2019-07" db="EMBL/GenBank/DDBJ databases">
        <title>Whole genome shotgun sequence of Aneurinibacillus danicus NBRC 102444.</title>
        <authorList>
            <person name="Hosoyama A."/>
            <person name="Uohara A."/>
            <person name="Ohji S."/>
            <person name="Ichikawa N."/>
        </authorList>
    </citation>
    <scope>NUCLEOTIDE SEQUENCE [LARGE SCALE GENOMIC DNA]</scope>
    <source>
        <strain evidence="5 6">NBRC 102444</strain>
    </source>
</reference>
<dbReference type="GO" id="GO:0005829">
    <property type="term" value="C:cytosol"/>
    <property type="evidence" value="ECO:0007669"/>
    <property type="project" value="TreeGrafter"/>
</dbReference>
<name>A0A511V2X1_9BACL</name>
<evidence type="ECO:0000313" key="5">
    <source>
        <dbReference type="EMBL" id="GEN33209.1"/>
    </source>
</evidence>
<evidence type="ECO:0000313" key="6">
    <source>
        <dbReference type="Proteomes" id="UP000321157"/>
    </source>
</evidence>
<evidence type="ECO:0008006" key="7">
    <source>
        <dbReference type="Google" id="ProtNLM"/>
    </source>
</evidence>
<dbReference type="SUPFAM" id="SSF111283">
    <property type="entry name" value="Putative modulator of DNA gyrase, PmbA/TldD"/>
    <property type="match status" value="1"/>
</dbReference>
<dbReference type="Pfam" id="PF19289">
    <property type="entry name" value="PmbA_TldD_3rd"/>
    <property type="match status" value="1"/>
</dbReference>
<sequence length="433" mass="48261">MIEQLFELAKKKRISELEVLTSQSTNFSIQAYKGKIESYKKTNTAGLGVRGTYQNGTGYAYTERLRPREFETLLDMVKDNASLMKEREPLFDEKQEGSWHDSQPNLPEEEKIKLALALEDEARAAKEVSDVSYAMISSGEGTRQIANTYGLNKTYHSNYNMAYLSVIVKRGDEVETDSAYYLGDLSKLDRTKLIDEAVNKARRKLGGKPMAVGRYPVVLDRRVVCSLLGVYSDVFSARNILQGTSRLEGQLGEKLFGSLTLLDDPHSGHERILFDDEGMDTAKRYLVRDGVVESYLHSQQTAAEMRQEPTGHGIRSYKGTVQIAPHRLQIPNGGIDLASLFKEMYNGVYITDVQGLHSGTNIVSGDFSLAAQGFRIENGQMTAPIKEITIAHNFFDLFAQIVKKANDFDFSMPSGHSQYGAPSILFSDIAVSS</sequence>